<proteinExistence type="predicted"/>
<gene>
    <name evidence="1" type="ORF">Ahy_B10g103309</name>
</gene>
<evidence type="ECO:0000313" key="2">
    <source>
        <dbReference type="Proteomes" id="UP000289738"/>
    </source>
</evidence>
<dbReference type="AlphaFoldDB" id="A0A444X3B3"/>
<keyword evidence="2" id="KW-1185">Reference proteome</keyword>
<reference evidence="1 2" key="1">
    <citation type="submission" date="2019-01" db="EMBL/GenBank/DDBJ databases">
        <title>Sequencing of cultivated peanut Arachis hypogaea provides insights into genome evolution and oil improvement.</title>
        <authorList>
            <person name="Chen X."/>
        </authorList>
    </citation>
    <scope>NUCLEOTIDE SEQUENCE [LARGE SCALE GENOMIC DNA]</scope>
    <source>
        <strain evidence="2">cv. Fuhuasheng</strain>
        <tissue evidence="1">Leaves</tissue>
    </source>
</reference>
<accession>A0A444X3B3</accession>
<organism evidence="1 2">
    <name type="scientific">Arachis hypogaea</name>
    <name type="common">Peanut</name>
    <dbReference type="NCBI Taxonomy" id="3818"/>
    <lineage>
        <taxon>Eukaryota</taxon>
        <taxon>Viridiplantae</taxon>
        <taxon>Streptophyta</taxon>
        <taxon>Embryophyta</taxon>
        <taxon>Tracheophyta</taxon>
        <taxon>Spermatophyta</taxon>
        <taxon>Magnoliopsida</taxon>
        <taxon>eudicotyledons</taxon>
        <taxon>Gunneridae</taxon>
        <taxon>Pentapetalae</taxon>
        <taxon>rosids</taxon>
        <taxon>fabids</taxon>
        <taxon>Fabales</taxon>
        <taxon>Fabaceae</taxon>
        <taxon>Papilionoideae</taxon>
        <taxon>50 kb inversion clade</taxon>
        <taxon>dalbergioids sensu lato</taxon>
        <taxon>Dalbergieae</taxon>
        <taxon>Pterocarpus clade</taxon>
        <taxon>Arachis</taxon>
    </lineage>
</organism>
<dbReference type="EMBL" id="SDMP01000020">
    <property type="protein sequence ID" value="RYQ84224.1"/>
    <property type="molecule type" value="Genomic_DNA"/>
</dbReference>
<comment type="caution">
    <text evidence="1">The sequence shown here is derived from an EMBL/GenBank/DDBJ whole genome shotgun (WGS) entry which is preliminary data.</text>
</comment>
<sequence length="128" mass="15065">MFGGNNEGNEANDMEFRASINTVAIQHSLNVPSFMHTLDLDVMHASEYPKFAKPKHVTLIFREIEVMAIRNYMLSKGVDYRVNESEPLTFYAKYLQYGRSYDWLIQASLNICQFIRVLWEQFFKTIRN</sequence>
<protein>
    <submittedName>
        <fullName evidence="1">Uncharacterized protein</fullName>
    </submittedName>
</protein>
<evidence type="ECO:0000313" key="1">
    <source>
        <dbReference type="EMBL" id="RYQ84224.1"/>
    </source>
</evidence>
<dbReference type="Proteomes" id="UP000289738">
    <property type="component" value="Chromosome B10"/>
</dbReference>
<name>A0A444X3B3_ARAHY</name>